<gene>
    <name evidence="7" type="ORF">SAMN02745172_03547</name>
</gene>
<sequence length="579" mass="61457">MLRSSPSGEAGDHTPAPVESCDVVVIGSGSAALTAALATAVAGLKTVILEKTDRIGGTSAMSGAGTWVPANHHARAAGIDDSPAEALAYIRAAAPAGWQETEDALWQSAVAAAPTMLAFVEARSPLRFALAGDPDPRLDLPGAKARGRMVSPLPLRRALLGPLAGKLRPSTLPQIYTYQEVHALDVYHHPLRAGLKMAPVLAWRWLTGQRAKGAALIVGLLRGALDAGARIELSARARELVTEPATGAVTGVVYEQNGRLHCLHAGKGVVIASGGFEWDPTLRDRHFPGPWDYIASPRGNEGDGHRMAAAVGAALAHMDQGNVNPAMPTRYERRLHGLGLFFHREANAILVDKNGHRFADEFAFNIGEIVDRRDPVTGLPLHLPAWLITDSDFLRKAPIVRLYARHDPRWLVRAPTVEALADLIRLPAATLAATVARFNGFCANGHDADFGRGARSAEDPKRATGEPALAPIRRAPFYAMPFNRSFLATKGGPRTDEAGRVRRPDGIVIEGLYCAGVAMANPIGTRAVGAGTTIGPNMTWGFICARDIAARAGVALPGSEAESAPVAPEPDRAQKEPMR</sequence>
<dbReference type="Pfam" id="PF00890">
    <property type="entry name" value="FAD_binding_2"/>
    <property type="match status" value="1"/>
</dbReference>
<feature type="domain" description="FAD-dependent oxidoreductase 2 FAD-binding" evidence="6">
    <location>
        <begin position="22"/>
        <end position="533"/>
    </location>
</feature>
<dbReference type="Proteomes" id="UP000186406">
    <property type="component" value="Unassembled WGS sequence"/>
</dbReference>
<evidence type="ECO:0000259" key="6">
    <source>
        <dbReference type="Pfam" id="PF00890"/>
    </source>
</evidence>
<dbReference type="STRING" id="1123029.SAMN02745172_03547"/>
<dbReference type="RefSeq" id="WP_073631169.1">
    <property type="nucleotide sequence ID" value="NZ_FRXO01000008.1"/>
</dbReference>
<dbReference type="GO" id="GO:0016491">
    <property type="term" value="F:oxidoreductase activity"/>
    <property type="evidence" value="ECO:0007669"/>
    <property type="project" value="UniProtKB-KW"/>
</dbReference>
<comment type="cofactor">
    <cofactor evidence="1">
        <name>FAD</name>
        <dbReference type="ChEBI" id="CHEBI:57692"/>
    </cofactor>
</comment>
<dbReference type="AlphaFoldDB" id="A0A1M7ZPU0"/>
<dbReference type="InterPro" id="IPR036188">
    <property type="entry name" value="FAD/NAD-bd_sf"/>
</dbReference>
<organism evidence="7 8">
    <name type="scientific">Pseudoxanthobacter soli DSM 19599</name>
    <dbReference type="NCBI Taxonomy" id="1123029"/>
    <lineage>
        <taxon>Bacteria</taxon>
        <taxon>Pseudomonadati</taxon>
        <taxon>Pseudomonadota</taxon>
        <taxon>Alphaproteobacteria</taxon>
        <taxon>Hyphomicrobiales</taxon>
        <taxon>Segnochrobactraceae</taxon>
        <taxon>Pseudoxanthobacter</taxon>
    </lineage>
</organism>
<dbReference type="PANTHER" id="PTHR43400">
    <property type="entry name" value="FUMARATE REDUCTASE"/>
    <property type="match status" value="1"/>
</dbReference>
<dbReference type="InterPro" id="IPR027477">
    <property type="entry name" value="Succ_DH/fumarate_Rdtase_cat_sf"/>
</dbReference>
<name>A0A1M7ZPU0_9HYPH</name>
<keyword evidence="4" id="KW-0560">Oxidoreductase</keyword>
<dbReference type="SUPFAM" id="SSF56425">
    <property type="entry name" value="Succinate dehydrogenase/fumarate reductase flavoprotein, catalytic domain"/>
    <property type="match status" value="1"/>
</dbReference>
<dbReference type="OrthoDB" id="3178130at2"/>
<keyword evidence="3" id="KW-0274">FAD</keyword>
<evidence type="ECO:0000256" key="2">
    <source>
        <dbReference type="ARBA" id="ARBA00022630"/>
    </source>
</evidence>
<dbReference type="Gene3D" id="3.50.50.60">
    <property type="entry name" value="FAD/NAD(P)-binding domain"/>
    <property type="match status" value="2"/>
</dbReference>
<dbReference type="InterPro" id="IPR003953">
    <property type="entry name" value="FAD-dep_OxRdtase_2_FAD-bd"/>
</dbReference>
<evidence type="ECO:0000256" key="3">
    <source>
        <dbReference type="ARBA" id="ARBA00022827"/>
    </source>
</evidence>
<evidence type="ECO:0000313" key="7">
    <source>
        <dbReference type="EMBL" id="SHO66887.1"/>
    </source>
</evidence>
<dbReference type="InterPro" id="IPR050315">
    <property type="entry name" value="FAD-oxidoreductase_2"/>
</dbReference>
<dbReference type="EMBL" id="FRXO01000008">
    <property type="protein sequence ID" value="SHO66887.1"/>
    <property type="molecule type" value="Genomic_DNA"/>
</dbReference>
<evidence type="ECO:0000256" key="5">
    <source>
        <dbReference type="SAM" id="MobiDB-lite"/>
    </source>
</evidence>
<feature type="compositionally biased region" description="Basic and acidic residues" evidence="5">
    <location>
        <begin position="569"/>
        <end position="579"/>
    </location>
</feature>
<keyword evidence="2" id="KW-0285">Flavoprotein</keyword>
<proteinExistence type="predicted"/>
<dbReference type="GO" id="GO:0008202">
    <property type="term" value="P:steroid metabolic process"/>
    <property type="evidence" value="ECO:0007669"/>
    <property type="project" value="UniProtKB-ARBA"/>
</dbReference>
<protein>
    <submittedName>
        <fullName evidence="7">3-oxosteroid 1-dehydrogenase</fullName>
    </submittedName>
</protein>
<feature type="region of interest" description="Disordered" evidence="5">
    <location>
        <begin position="557"/>
        <end position="579"/>
    </location>
</feature>
<accession>A0A1M7ZPU0</accession>
<evidence type="ECO:0000313" key="8">
    <source>
        <dbReference type="Proteomes" id="UP000186406"/>
    </source>
</evidence>
<dbReference type="PANTHER" id="PTHR43400:SF10">
    <property type="entry name" value="3-OXOSTEROID 1-DEHYDROGENASE"/>
    <property type="match status" value="1"/>
</dbReference>
<evidence type="ECO:0000256" key="1">
    <source>
        <dbReference type="ARBA" id="ARBA00001974"/>
    </source>
</evidence>
<keyword evidence="8" id="KW-1185">Reference proteome</keyword>
<reference evidence="7 8" key="1">
    <citation type="submission" date="2016-12" db="EMBL/GenBank/DDBJ databases">
        <authorList>
            <person name="Song W.-J."/>
            <person name="Kurnit D.M."/>
        </authorList>
    </citation>
    <scope>NUCLEOTIDE SEQUENCE [LARGE SCALE GENOMIC DNA]</scope>
    <source>
        <strain evidence="7 8">DSM 19599</strain>
    </source>
</reference>
<dbReference type="SUPFAM" id="SSF51905">
    <property type="entry name" value="FAD/NAD(P)-binding domain"/>
    <property type="match status" value="1"/>
</dbReference>
<evidence type="ECO:0000256" key="4">
    <source>
        <dbReference type="ARBA" id="ARBA00023002"/>
    </source>
</evidence>